<dbReference type="GO" id="GO:0008017">
    <property type="term" value="F:microtubule binding"/>
    <property type="evidence" value="ECO:0007669"/>
    <property type="project" value="TreeGrafter"/>
</dbReference>
<dbReference type="PANTHER" id="PTHR31807">
    <property type="entry name" value="AUGMIN FAMILY MEMBER"/>
    <property type="match status" value="1"/>
</dbReference>
<evidence type="ECO:0000256" key="1">
    <source>
        <dbReference type="ARBA" id="ARBA00010016"/>
    </source>
</evidence>
<dbReference type="GO" id="GO:0051225">
    <property type="term" value="P:spindle assembly"/>
    <property type="evidence" value="ECO:0007669"/>
    <property type="project" value="TreeGrafter"/>
</dbReference>
<evidence type="ECO:0000256" key="2">
    <source>
        <dbReference type="SAM" id="MobiDB-lite"/>
    </source>
</evidence>
<name>A0A7J0ET56_9ERIC</name>
<dbReference type="OrthoDB" id="1924320at2759"/>
<dbReference type="Proteomes" id="UP000585474">
    <property type="component" value="Unassembled WGS sequence"/>
</dbReference>
<dbReference type="PANTHER" id="PTHR31807:SF2">
    <property type="entry name" value="PROTEIN SNOWY COTYLEDON 3"/>
    <property type="match status" value="1"/>
</dbReference>
<keyword evidence="4" id="KW-1185">Reference proteome</keyword>
<reference evidence="3 4" key="1">
    <citation type="submission" date="2019-07" db="EMBL/GenBank/DDBJ databases">
        <title>De Novo Assembly of kiwifruit Actinidia rufa.</title>
        <authorList>
            <person name="Sugita-Konishi S."/>
            <person name="Sato K."/>
            <person name="Mori E."/>
            <person name="Abe Y."/>
            <person name="Kisaki G."/>
            <person name="Hamano K."/>
            <person name="Suezawa K."/>
            <person name="Otani M."/>
            <person name="Fukuda T."/>
            <person name="Manabe T."/>
            <person name="Gomi K."/>
            <person name="Tabuchi M."/>
            <person name="Akimitsu K."/>
            <person name="Kataoka I."/>
        </authorList>
    </citation>
    <scope>NUCLEOTIDE SEQUENCE [LARGE SCALE GENOMIC DNA]</scope>
    <source>
        <strain evidence="4">cv. Fuchu</strain>
    </source>
</reference>
<dbReference type="GO" id="GO:0005880">
    <property type="term" value="C:nuclear microtubule"/>
    <property type="evidence" value="ECO:0007669"/>
    <property type="project" value="TreeGrafter"/>
</dbReference>
<evidence type="ECO:0000313" key="4">
    <source>
        <dbReference type="Proteomes" id="UP000585474"/>
    </source>
</evidence>
<evidence type="ECO:0000313" key="3">
    <source>
        <dbReference type="EMBL" id="GFY89522.1"/>
    </source>
</evidence>
<comment type="similarity">
    <text evidence="1">Belongs to the QWRF family.</text>
</comment>
<dbReference type="InterPro" id="IPR007573">
    <property type="entry name" value="QWRF"/>
</dbReference>
<feature type="region of interest" description="Disordered" evidence="2">
    <location>
        <begin position="179"/>
        <end position="204"/>
    </location>
</feature>
<protein>
    <submittedName>
        <fullName evidence="3">SNOWY COTYLEDON protein</fullName>
    </submittedName>
</protein>
<organism evidence="3 4">
    <name type="scientific">Actinidia rufa</name>
    <dbReference type="NCBI Taxonomy" id="165716"/>
    <lineage>
        <taxon>Eukaryota</taxon>
        <taxon>Viridiplantae</taxon>
        <taxon>Streptophyta</taxon>
        <taxon>Embryophyta</taxon>
        <taxon>Tracheophyta</taxon>
        <taxon>Spermatophyta</taxon>
        <taxon>Magnoliopsida</taxon>
        <taxon>eudicotyledons</taxon>
        <taxon>Gunneridae</taxon>
        <taxon>Pentapetalae</taxon>
        <taxon>asterids</taxon>
        <taxon>Ericales</taxon>
        <taxon>Actinidiaceae</taxon>
        <taxon>Actinidia</taxon>
    </lineage>
</organism>
<comment type="caution">
    <text evidence="3">The sequence shown here is derived from an EMBL/GenBank/DDBJ whole genome shotgun (WGS) entry which is preliminary data.</text>
</comment>
<dbReference type="GO" id="GO:0005737">
    <property type="term" value="C:cytoplasm"/>
    <property type="evidence" value="ECO:0007669"/>
    <property type="project" value="TreeGrafter"/>
</dbReference>
<dbReference type="EMBL" id="BJWL01000006">
    <property type="protein sequence ID" value="GFY89522.1"/>
    <property type="molecule type" value="Genomic_DNA"/>
</dbReference>
<dbReference type="Pfam" id="PF04484">
    <property type="entry name" value="QWRF"/>
    <property type="match status" value="1"/>
</dbReference>
<sequence>MYFRGKIICLEDWASLDKDHSASLLGAVEALKANTLRLPVVGGALADVQSVKEAIGSAIDVMQSMTSSLCSILSRVEEVNSLVAELAKVIVNERALLQQCKDFMSMLAAMQPTVLPRYSSTRTFPLARGMTPVSGGGGLTIRAVSLGKTKQNTIHATCKFGRRGDPQSDEPTLCFQSMRKRDKEQQPNAPLIGGGGDASFGVTC</sequence>
<dbReference type="AlphaFoldDB" id="A0A7J0ET56"/>
<gene>
    <name evidence="3" type="ORF">Acr_06g0014620</name>
</gene>
<proteinExistence type="inferred from homology"/>
<accession>A0A7J0ET56</accession>